<sequence length="133" mass="15822">MIYLDPMNLTLLLDDFDNKWRDVRPQFKDLLGKRGVFGISAMSVLDILMSLISPLSVIAWMIYRAIKVWRQFPNAWTDQLKSEQEIWTYQWWASGGARDIPDGNILRYWEHYGQITLSVWCRFSYFPYDTNSD</sequence>
<dbReference type="EMBL" id="CABFOC020000082">
    <property type="protein sequence ID" value="CAH0058510.1"/>
    <property type="molecule type" value="Genomic_DNA"/>
</dbReference>
<name>A0A9P0ESN7_9HYPO</name>
<reference evidence="2" key="1">
    <citation type="submission" date="2021-10" db="EMBL/GenBank/DDBJ databases">
        <authorList>
            <person name="Piombo E."/>
        </authorList>
    </citation>
    <scope>NUCLEOTIDE SEQUENCE</scope>
</reference>
<dbReference type="AlphaFoldDB" id="A0A9P0ESN7"/>
<organism evidence="2 3">
    <name type="scientific">Clonostachys solani</name>
    <dbReference type="NCBI Taxonomy" id="160281"/>
    <lineage>
        <taxon>Eukaryota</taxon>
        <taxon>Fungi</taxon>
        <taxon>Dikarya</taxon>
        <taxon>Ascomycota</taxon>
        <taxon>Pezizomycotina</taxon>
        <taxon>Sordariomycetes</taxon>
        <taxon>Hypocreomycetidae</taxon>
        <taxon>Hypocreales</taxon>
        <taxon>Bionectriaceae</taxon>
        <taxon>Clonostachys</taxon>
    </lineage>
</organism>
<evidence type="ECO:0000256" key="1">
    <source>
        <dbReference type="SAM" id="Phobius"/>
    </source>
</evidence>
<evidence type="ECO:0000313" key="3">
    <source>
        <dbReference type="Proteomes" id="UP000775872"/>
    </source>
</evidence>
<evidence type="ECO:0000313" key="2">
    <source>
        <dbReference type="EMBL" id="CAH0058510.1"/>
    </source>
</evidence>
<accession>A0A9P0ESN7</accession>
<proteinExistence type="predicted"/>
<keyword evidence="1" id="KW-0812">Transmembrane</keyword>
<dbReference type="Proteomes" id="UP000775872">
    <property type="component" value="Unassembled WGS sequence"/>
</dbReference>
<keyword evidence="1" id="KW-0472">Membrane</keyword>
<keyword evidence="1" id="KW-1133">Transmembrane helix</keyword>
<protein>
    <submittedName>
        <fullName evidence="2">Uncharacterized protein</fullName>
    </submittedName>
</protein>
<comment type="caution">
    <text evidence="2">The sequence shown here is derived from an EMBL/GenBank/DDBJ whole genome shotgun (WGS) entry which is preliminary data.</text>
</comment>
<feature type="transmembrane region" description="Helical" evidence="1">
    <location>
        <begin position="36"/>
        <end position="63"/>
    </location>
</feature>
<gene>
    <name evidence="2" type="ORF">CSOL1703_00008993</name>
</gene>
<keyword evidence="3" id="KW-1185">Reference proteome</keyword>